<dbReference type="PROSITE" id="PS51186">
    <property type="entry name" value="GNAT"/>
    <property type="match status" value="1"/>
</dbReference>
<evidence type="ECO:0000313" key="2">
    <source>
        <dbReference type="EMBL" id="MFC6019589.1"/>
    </source>
</evidence>
<name>A0ABW1KD68_9ACTN</name>
<dbReference type="GO" id="GO:0016746">
    <property type="term" value="F:acyltransferase activity"/>
    <property type="evidence" value="ECO:0007669"/>
    <property type="project" value="UniProtKB-KW"/>
</dbReference>
<dbReference type="RefSeq" id="WP_377425678.1">
    <property type="nucleotide sequence ID" value="NZ_JBHSPR010000020.1"/>
</dbReference>
<comment type="caution">
    <text evidence="2">The sequence shown here is derived from an EMBL/GenBank/DDBJ whole genome shotgun (WGS) entry which is preliminary data.</text>
</comment>
<reference evidence="3" key="1">
    <citation type="journal article" date="2019" name="Int. J. Syst. Evol. Microbiol.">
        <title>The Global Catalogue of Microorganisms (GCM) 10K type strain sequencing project: providing services to taxonomists for standard genome sequencing and annotation.</title>
        <authorList>
            <consortium name="The Broad Institute Genomics Platform"/>
            <consortium name="The Broad Institute Genome Sequencing Center for Infectious Disease"/>
            <person name="Wu L."/>
            <person name="Ma J."/>
        </authorList>
    </citation>
    <scope>NUCLEOTIDE SEQUENCE [LARGE SCALE GENOMIC DNA]</scope>
    <source>
        <strain evidence="3">ZS-35-S2</strain>
    </source>
</reference>
<dbReference type="InterPro" id="IPR051531">
    <property type="entry name" value="N-acetyltransferase"/>
</dbReference>
<keyword evidence="2" id="KW-0012">Acyltransferase</keyword>
<evidence type="ECO:0000259" key="1">
    <source>
        <dbReference type="PROSITE" id="PS51186"/>
    </source>
</evidence>
<dbReference type="PANTHER" id="PTHR43792:SF16">
    <property type="entry name" value="N-ACETYLTRANSFERASE DOMAIN-CONTAINING PROTEIN"/>
    <property type="match status" value="1"/>
</dbReference>
<dbReference type="InterPro" id="IPR000182">
    <property type="entry name" value="GNAT_dom"/>
</dbReference>
<feature type="domain" description="N-acetyltransferase" evidence="1">
    <location>
        <begin position="32"/>
        <end position="196"/>
    </location>
</feature>
<dbReference type="EMBL" id="JBHSPR010000020">
    <property type="protein sequence ID" value="MFC6019589.1"/>
    <property type="molecule type" value="Genomic_DNA"/>
</dbReference>
<accession>A0ABW1KD68</accession>
<proteinExistence type="predicted"/>
<dbReference type="EC" id="2.3.-.-" evidence="2"/>
<evidence type="ECO:0000313" key="3">
    <source>
        <dbReference type="Proteomes" id="UP001596203"/>
    </source>
</evidence>
<dbReference type="Proteomes" id="UP001596203">
    <property type="component" value="Unassembled WGS sequence"/>
</dbReference>
<keyword evidence="2" id="KW-0808">Transferase</keyword>
<dbReference type="InterPro" id="IPR016181">
    <property type="entry name" value="Acyl_CoA_acyltransferase"/>
</dbReference>
<keyword evidence="3" id="KW-1185">Reference proteome</keyword>
<dbReference type="PANTHER" id="PTHR43792">
    <property type="entry name" value="GNAT FAMILY, PUTATIVE (AFU_ORTHOLOGUE AFUA_3G00765)-RELATED-RELATED"/>
    <property type="match status" value="1"/>
</dbReference>
<dbReference type="Pfam" id="PF13302">
    <property type="entry name" value="Acetyltransf_3"/>
    <property type="match status" value="1"/>
</dbReference>
<dbReference type="Gene3D" id="3.40.630.30">
    <property type="match status" value="1"/>
</dbReference>
<protein>
    <submittedName>
        <fullName evidence="2">GNAT family N-acetyltransferase</fullName>
        <ecNumber evidence="2">2.3.-.-</ecNumber>
    </submittedName>
</protein>
<organism evidence="2 3">
    <name type="scientific">Plantactinospora solaniradicis</name>
    <dbReference type="NCBI Taxonomy" id="1723736"/>
    <lineage>
        <taxon>Bacteria</taxon>
        <taxon>Bacillati</taxon>
        <taxon>Actinomycetota</taxon>
        <taxon>Actinomycetes</taxon>
        <taxon>Micromonosporales</taxon>
        <taxon>Micromonosporaceae</taxon>
        <taxon>Plantactinospora</taxon>
    </lineage>
</organism>
<dbReference type="SUPFAM" id="SSF55729">
    <property type="entry name" value="Acyl-CoA N-acyltransferases (Nat)"/>
    <property type="match status" value="1"/>
</dbReference>
<gene>
    <name evidence="2" type="ORF">ACFP2T_25690</name>
</gene>
<sequence>MPQPILRTDRLLLVPLADGHLDLEVQLDSDPEVLRYISGRARSRDEVVKSHSRRMALARKVDGLGFWMAFGSDGGARGSTPPAREDDGEFIGLLMLPPAHGPDQPDDPTVTDLGYRLVRRYWRKGLASEASRALLRHAFDTVGQSRVIAQTMAVNTGSRGVMEAIGMQYVRTYFPPFDDPLPGAELGEVEYEMTREMWALPLAPAAQQVGGCRLGHLDQRERESGTDSAG</sequence>